<accession>G7NZI9</accession>
<dbReference type="EMBL" id="CM001277">
    <property type="protein sequence ID" value="EHH51548.1"/>
    <property type="molecule type" value="Genomic_DNA"/>
</dbReference>
<reference evidence="1" key="1">
    <citation type="journal article" date="2011" name="Nat. Biotechnol.">
        <title>Genome sequencing and comparison of two nonhuman primate animal models, the cynomolgus and Chinese rhesus macaques.</title>
        <authorList>
            <person name="Yan G."/>
            <person name="Zhang G."/>
            <person name="Fang X."/>
            <person name="Zhang Y."/>
            <person name="Li C."/>
            <person name="Ling F."/>
            <person name="Cooper D.N."/>
            <person name="Li Q."/>
            <person name="Li Y."/>
            <person name="van Gool A.J."/>
            <person name="Du H."/>
            <person name="Chen J."/>
            <person name="Chen R."/>
            <person name="Zhang P."/>
            <person name="Huang Z."/>
            <person name="Thompson J.R."/>
            <person name="Meng Y."/>
            <person name="Bai Y."/>
            <person name="Wang J."/>
            <person name="Zhuo M."/>
            <person name="Wang T."/>
            <person name="Huang Y."/>
            <person name="Wei L."/>
            <person name="Li J."/>
            <person name="Wang Z."/>
            <person name="Hu H."/>
            <person name="Yang P."/>
            <person name="Le L."/>
            <person name="Stenson P.D."/>
            <person name="Li B."/>
            <person name="Liu X."/>
            <person name="Ball E.V."/>
            <person name="An N."/>
            <person name="Huang Q."/>
            <person name="Zhang Y."/>
            <person name="Fan W."/>
            <person name="Zhang X."/>
            <person name="Li Y."/>
            <person name="Wang W."/>
            <person name="Katze M.G."/>
            <person name="Su B."/>
            <person name="Nielsen R."/>
            <person name="Yang H."/>
            <person name="Wang J."/>
            <person name="Wang X."/>
            <person name="Wang J."/>
        </authorList>
    </citation>
    <scope>NUCLEOTIDE SEQUENCE [LARGE SCALE GENOMIC DNA]</scope>
    <source>
        <strain evidence="1">CE-4</strain>
    </source>
</reference>
<sequence length="73" mass="8186">MESRTPSKVARAGVQWCDLGSPPRFKQFSCFSLLSSWDSREPGWTSGPCEADSVVLEKLNSQELRTICVWHLG</sequence>
<name>G7NZI9_MACFA</name>
<evidence type="ECO:0000313" key="1">
    <source>
        <dbReference type="EMBL" id="EHH51548.1"/>
    </source>
</evidence>
<proteinExistence type="predicted"/>
<dbReference type="AlphaFoldDB" id="G7NZI9"/>
<dbReference type="PANTHER" id="PTHR46254">
    <property type="entry name" value="PROTEIN GVQW1-RELATED"/>
    <property type="match status" value="1"/>
</dbReference>
<organism>
    <name type="scientific">Macaca fascicularis</name>
    <name type="common">Crab-eating macaque</name>
    <name type="synonym">Cynomolgus monkey</name>
    <dbReference type="NCBI Taxonomy" id="9541"/>
    <lineage>
        <taxon>Eukaryota</taxon>
        <taxon>Metazoa</taxon>
        <taxon>Chordata</taxon>
        <taxon>Craniata</taxon>
        <taxon>Vertebrata</taxon>
        <taxon>Euteleostomi</taxon>
        <taxon>Mammalia</taxon>
        <taxon>Eutheria</taxon>
        <taxon>Euarchontoglires</taxon>
        <taxon>Primates</taxon>
        <taxon>Haplorrhini</taxon>
        <taxon>Catarrhini</taxon>
        <taxon>Cercopithecidae</taxon>
        <taxon>Cercopithecinae</taxon>
        <taxon>Macaca</taxon>
    </lineage>
</organism>
<dbReference type="Proteomes" id="UP000009130">
    <property type="component" value="Chromosome 2"/>
</dbReference>
<gene>
    <name evidence="1" type="ORF">EGM_10947</name>
</gene>
<protein>
    <submittedName>
        <fullName evidence="1">Uncharacterized protein</fullName>
    </submittedName>
</protein>